<keyword evidence="2" id="KW-1185">Reference proteome</keyword>
<proteinExistence type="predicted"/>
<reference evidence="1" key="1">
    <citation type="submission" date="2022-08" db="EMBL/GenBank/DDBJ databases">
        <authorList>
            <person name="Gutierrez-Valencia J."/>
        </authorList>
    </citation>
    <scope>NUCLEOTIDE SEQUENCE</scope>
</reference>
<evidence type="ECO:0000313" key="1">
    <source>
        <dbReference type="EMBL" id="CAI0428540.1"/>
    </source>
</evidence>
<dbReference type="EMBL" id="CAMGYJ010000006">
    <property type="protein sequence ID" value="CAI0428540.1"/>
    <property type="molecule type" value="Genomic_DNA"/>
</dbReference>
<name>A0AAV0L270_9ROSI</name>
<organism evidence="1 2">
    <name type="scientific">Linum tenue</name>
    <dbReference type="NCBI Taxonomy" id="586396"/>
    <lineage>
        <taxon>Eukaryota</taxon>
        <taxon>Viridiplantae</taxon>
        <taxon>Streptophyta</taxon>
        <taxon>Embryophyta</taxon>
        <taxon>Tracheophyta</taxon>
        <taxon>Spermatophyta</taxon>
        <taxon>Magnoliopsida</taxon>
        <taxon>eudicotyledons</taxon>
        <taxon>Gunneridae</taxon>
        <taxon>Pentapetalae</taxon>
        <taxon>rosids</taxon>
        <taxon>fabids</taxon>
        <taxon>Malpighiales</taxon>
        <taxon>Linaceae</taxon>
        <taxon>Linum</taxon>
    </lineage>
</organism>
<accession>A0AAV0L270</accession>
<gene>
    <name evidence="1" type="ORF">LITE_LOCUS21708</name>
</gene>
<dbReference type="AlphaFoldDB" id="A0AAV0L270"/>
<protein>
    <submittedName>
        <fullName evidence="1">Uncharacterized protein</fullName>
    </submittedName>
</protein>
<sequence length="43" mass="4787">MSYFKLEGKSCSRWQLADMAGARNEVIIRIQTDNGEGCPGLIQ</sequence>
<comment type="caution">
    <text evidence="1">The sequence shown here is derived from an EMBL/GenBank/DDBJ whole genome shotgun (WGS) entry which is preliminary data.</text>
</comment>
<evidence type="ECO:0000313" key="2">
    <source>
        <dbReference type="Proteomes" id="UP001154282"/>
    </source>
</evidence>
<dbReference type="Proteomes" id="UP001154282">
    <property type="component" value="Unassembled WGS sequence"/>
</dbReference>